<sequence length="187" mass="19852">MKAVRLQGGIVVEVAPVPDGFGIQDCFHPDAGMLAAPDVVDVGMVYIDGEYHPAPTPPGGPHSTIGVAKERLLAAIDEDAEREYQRFIVPGTGHGLVYLARLDQAREALTASRPKAADFPLLAASLGVDGKSITEIAESVLAKEDAWRKAAARIERVRMAARQAVKAALDDSEALAAYQSVTWPGPQ</sequence>
<dbReference type="Proteomes" id="UP000577362">
    <property type="component" value="Unassembled WGS sequence"/>
</dbReference>
<organism evidence="1 2">
    <name type="scientific">Chelatococcus caeni</name>
    <dbReference type="NCBI Taxonomy" id="1348468"/>
    <lineage>
        <taxon>Bacteria</taxon>
        <taxon>Pseudomonadati</taxon>
        <taxon>Pseudomonadota</taxon>
        <taxon>Alphaproteobacteria</taxon>
        <taxon>Hyphomicrobiales</taxon>
        <taxon>Chelatococcaceae</taxon>
        <taxon>Chelatococcus</taxon>
    </lineage>
</organism>
<evidence type="ECO:0008006" key="3">
    <source>
        <dbReference type="Google" id="ProtNLM"/>
    </source>
</evidence>
<comment type="caution">
    <text evidence="1">The sequence shown here is derived from an EMBL/GenBank/DDBJ whole genome shotgun (WGS) entry which is preliminary data.</text>
</comment>
<evidence type="ECO:0000313" key="2">
    <source>
        <dbReference type="Proteomes" id="UP000577362"/>
    </source>
</evidence>
<dbReference type="EMBL" id="JACIEN010000002">
    <property type="protein sequence ID" value="MBB4017395.1"/>
    <property type="molecule type" value="Genomic_DNA"/>
</dbReference>
<protein>
    <recommendedName>
        <fullName evidence="3">DUF4376 domain-containing protein</fullName>
    </recommendedName>
</protein>
<accession>A0A840BVL2</accession>
<proteinExistence type="predicted"/>
<dbReference type="AlphaFoldDB" id="A0A840BVL2"/>
<keyword evidence="2" id="KW-1185">Reference proteome</keyword>
<gene>
    <name evidence="1" type="ORF">GGR16_002424</name>
</gene>
<reference evidence="1 2" key="1">
    <citation type="submission" date="2020-08" db="EMBL/GenBank/DDBJ databases">
        <title>Genomic Encyclopedia of Type Strains, Phase IV (KMG-IV): sequencing the most valuable type-strain genomes for metagenomic binning, comparative biology and taxonomic classification.</title>
        <authorList>
            <person name="Goeker M."/>
        </authorList>
    </citation>
    <scope>NUCLEOTIDE SEQUENCE [LARGE SCALE GENOMIC DNA]</scope>
    <source>
        <strain evidence="1 2">DSM 103737</strain>
    </source>
</reference>
<dbReference type="RefSeq" id="WP_183316749.1">
    <property type="nucleotide sequence ID" value="NZ_JACIEN010000002.1"/>
</dbReference>
<evidence type="ECO:0000313" key="1">
    <source>
        <dbReference type="EMBL" id="MBB4017395.1"/>
    </source>
</evidence>
<name>A0A840BVL2_9HYPH</name>